<evidence type="ECO:0000256" key="2">
    <source>
        <dbReference type="ARBA" id="ARBA00022908"/>
    </source>
</evidence>
<gene>
    <name evidence="5" type="ORF">XF9B_17020</name>
</gene>
<dbReference type="AlphaFoldDB" id="A0A810BYS1"/>
<dbReference type="InterPro" id="IPR013762">
    <property type="entry name" value="Integrase-like_cat_sf"/>
</dbReference>
<dbReference type="Pfam" id="PF00589">
    <property type="entry name" value="Phage_integrase"/>
    <property type="match status" value="1"/>
</dbReference>
<dbReference type="InterPro" id="IPR011010">
    <property type="entry name" value="DNA_brk_join_enz"/>
</dbReference>
<evidence type="ECO:0000313" key="5">
    <source>
        <dbReference type="EMBL" id="BCE80281.1"/>
    </source>
</evidence>
<dbReference type="PROSITE" id="PS51898">
    <property type="entry name" value="TYR_RECOMBINASE"/>
    <property type="match status" value="1"/>
</dbReference>
<dbReference type="GO" id="GO:0015074">
    <property type="term" value="P:DNA integration"/>
    <property type="evidence" value="ECO:0007669"/>
    <property type="project" value="UniProtKB-KW"/>
</dbReference>
<organism evidence="5">
    <name type="scientific">Bradyrhizobium diazoefficiens</name>
    <dbReference type="NCBI Taxonomy" id="1355477"/>
    <lineage>
        <taxon>Bacteria</taxon>
        <taxon>Pseudomonadati</taxon>
        <taxon>Pseudomonadota</taxon>
        <taxon>Alphaproteobacteria</taxon>
        <taxon>Hyphomicrobiales</taxon>
        <taxon>Nitrobacteraceae</taxon>
        <taxon>Bradyrhizobium</taxon>
    </lineage>
</organism>
<dbReference type="RefSeq" id="WP_018647864.1">
    <property type="nucleotide sequence ID" value="NZ_AJQI01000456.1"/>
</dbReference>
<dbReference type="GeneID" id="46488873"/>
<dbReference type="InterPro" id="IPR002104">
    <property type="entry name" value="Integrase_catalytic"/>
</dbReference>
<dbReference type="GO" id="GO:0006310">
    <property type="term" value="P:DNA recombination"/>
    <property type="evidence" value="ECO:0007669"/>
    <property type="project" value="UniProtKB-KW"/>
</dbReference>
<protein>
    <recommendedName>
        <fullName evidence="4">Tyr recombinase domain-containing protein</fullName>
    </recommendedName>
</protein>
<comment type="similarity">
    <text evidence="1">Belongs to the 'phage' integrase family.</text>
</comment>
<reference evidence="5" key="1">
    <citation type="submission" date="2020-05" db="EMBL/GenBank/DDBJ databases">
        <title>Complete genome sequence of Bradyrhizobium diazoefficiens XF9 isolated from soybean nodule.</title>
        <authorList>
            <person name="Noda R."/>
            <person name="Kakizaki K."/>
            <person name="Minamisawa K."/>
        </authorList>
    </citation>
    <scope>NUCLEOTIDE SEQUENCE</scope>
    <source>
        <strain evidence="5">XF9</strain>
    </source>
</reference>
<name>A0A810BYS1_9BRAD</name>
<dbReference type="GO" id="GO:0003677">
    <property type="term" value="F:DNA binding"/>
    <property type="evidence" value="ECO:0007669"/>
    <property type="project" value="InterPro"/>
</dbReference>
<dbReference type="Gene3D" id="1.10.443.10">
    <property type="entry name" value="Intergrase catalytic core"/>
    <property type="match status" value="1"/>
</dbReference>
<dbReference type="PANTHER" id="PTHR30629:SF2">
    <property type="entry name" value="PROPHAGE INTEGRASE INTS-RELATED"/>
    <property type="match status" value="1"/>
</dbReference>
<proteinExistence type="inferred from homology"/>
<evidence type="ECO:0000259" key="4">
    <source>
        <dbReference type="PROSITE" id="PS51898"/>
    </source>
</evidence>
<dbReference type="EMBL" id="AP023098">
    <property type="protein sequence ID" value="BCE80281.1"/>
    <property type="molecule type" value="Genomic_DNA"/>
</dbReference>
<feature type="domain" description="Tyr recombinase" evidence="4">
    <location>
        <begin position="1"/>
        <end position="148"/>
    </location>
</feature>
<sequence>MLTAQRRGEVASMMRSELHGLHGEKPHWIIPAVRTKNKKAEHTVPLFPTAVKLIEAALEIGKPEKGEDQGNRPVVASRFESVGVLASHCMSQAVRRLLEDNELVAFTPHDLRRTAATIVHASMRDGICSKRSEKRFQRIEKHLITITG</sequence>
<evidence type="ECO:0000256" key="1">
    <source>
        <dbReference type="ARBA" id="ARBA00008857"/>
    </source>
</evidence>
<evidence type="ECO:0000256" key="3">
    <source>
        <dbReference type="ARBA" id="ARBA00023172"/>
    </source>
</evidence>
<dbReference type="PANTHER" id="PTHR30629">
    <property type="entry name" value="PROPHAGE INTEGRASE"/>
    <property type="match status" value="1"/>
</dbReference>
<dbReference type="InterPro" id="IPR050808">
    <property type="entry name" value="Phage_Integrase"/>
</dbReference>
<accession>A0A810BYS1</accession>
<dbReference type="SUPFAM" id="SSF56349">
    <property type="entry name" value="DNA breaking-rejoining enzymes"/>
    <property type="match status" value="1"/>
</dbReference>
<keyword evidence="3" id="KW-0233">DNA recombination</keyword>
<keyword evidence="2" id="KW-0229">DNA integration</keyword>